<protein>
    <submittedName>
        <fullName evidence="2">Endonuclease/exonuclease/phosphatase family protein</fullName>
    </submittedName>
</protein>
<feature type="domain" description="Endonuclease/exonuclease/phosphatase" evidence="1">
    <location>
        <begin position="7"/>
        <end position="280"/>
    </location>
</feature>
<dbReference type="SUPFAM" id="SSF56219">
    <property type="entry name" value="DNase I-like"/>
    <property type="match status" value="1"/>
</dbReference>
<name>A0A975JGL1_9RHOB</name>
<keyword evidence="2" id="KW-0255">Endonuclease</keyword>
<evidence type="ECO:0000313" key="3">
    <source>
        <dbReference type="Proteomes" id="UP000683291"/>
    </source>
</evidence>
<dbReference type="Pfam" id="PF03372">
    <property type="entry name" value="Exo_endo_phos"/>
    <property type="match status" value="1"/>
</dbReference>
<proteinExistence type="predicted"/>
<dbReference type="AlphaFoldDB" id="A0A975JGL1"/>
<dbReference type="Gene3D" id="3.60.10.10">
    <property type="entry name" value="Endonuclease/exonuclease/phosphatase"/>
    <property type="match status" value="1"/>
</dbReference>
<organism evidence="2 3">
    <name type="scientific">Sulfitobacter albidus</name>
    <dbReference type="NCBI Taxonomy" id="2829501"/>
    <lineage>
        <taxon>Bacteria</taxon>
        <taxon>Pseudomonadati</taxon>
        <taxon>Pseudomonadota</taxon>
        <taxon>Alphaproteobacteria</taxon>
        <taxon>Rhodobacterales</taxon>
        <taxon>Roseobacteraceae</taxon>
        <taxon>Sulfitobacter</taxon>
    </lineage>
</organism>
<keyword evidence="2" id="KW-0540">Nuclease</keyword>
<dbReference type="Proteomes" id="UP000683291">
    <property type="component" value="Chromosome 1"/>
</dbReference>
<dbReference type="GO" id="GO:0004519">
    <property type="term" value="F:endonuclease activity"/>
    <property type="evidence" value="ECO:0007669"/>
    <property type="project" value="UniProtKB-KW"/>
</dbReference>
<dbReference type="KEGG" id="sual:KDD17_16115"/>
<keyword evidence="2" id="KW-0378">Hydrolase</keyword>
<dbReference type="InterPro" id="IPR036691">
    <property type="entry name" value="Endo/exonu/phosph_ase_sf"/>
</dbReference>
<dbReference type="InterPro" id="IPR005135">
    <property type="entry name" value="Endo/exonuclease/phosphatase"/>
</dbReference>
<evidence type="ECO:0000259" key="1">
    <source>
        <dbReference type="Pfam" id="PF03372"/>
    </source>
</evidence>
<accession>A0A975JGL1</accession>
<keyword evidence="3" id="KW-1185">Reference proteome</keyword>
<sequence length="292" mass="31648">MLRDTLRGQDAQITAVLALIAQAAPDIIALQGIDFDAEMRALTALRDALAARGHDMPHAYALPSNAGLASGLDLNGNGRLGDADDNHGYGRFTGAGAMALLSRHPIDRDAVQDFTPMLWRDLPGHLYPTDGNTPFAGTRAFAAHRLSSKGHWSVPVDTPQGPVTLWTWHATPPVFDGPEDRNGRRNHDEAAFWLSRLGTTDAPLVLLGTANIDPDRGEGRPAAITSLLTHPRLQDAHGPAPTADFRDPSPGDLRVDYLLPSTHWRITDHGRLTDPEASRHDLLWVDLEPADP</sequence>
<reference evidence="2" key="1">
    <citation type="submission" date="2021-04" db="EMBL/GenBank/DDBJ databases">
        <title>Complete genome sequence for Sulfitobacter sp. strain JK7-1.</title>
        <authorList>
            <person name="Park S.-J."/>
        </authorList>
    </citation>
    <scope>NUCLEOTIDE SEQUENCE</scope>
    <source>
        <strain evidence="2">JK7-1</strain>
    </source>
</reference>
<gene>
    <name evidence="2" type="ORF">KDD17_16115</name>
</gene>
<evidence type="ECO:0000313" key="2">
    <source>
        <dbReference type="EMBL" id="QUJ78083.1"/>
    </source>
</evidence>
<dbReference type="EMBL" id="CP073581">
    <property type="protein sequence ID" value="QUJ78083.1"/>
    <property type="molecule type" value="Genomic_DNA"/>
</dbReference>